<comment type="caution">
    <text evidence="1">The sequence shown here is derived from an EMBL/GenBank/DDBJ whole genome shotgun (WGS) entry which is preliminary data.</text>
</comment>
<sequence>MSKKTLITGTLILTLANFITRILGFIFRVYMVDIMGAEGIGLYQLIFPIYMLTWATCSAGVSVAVSKKVAEYSTNKLYQDSIRTLKCAIAIAVTTSIPISFLLFTFSSPIAVHIVHAPATALSLKLLGFCLPFMATACCIRGYFQGRQEMAIPATAQVIEQCARMIAIAVLSGYFVPYGLEFACALATVGLCVGELTSCLFTVIMYNIKKSRMTLGKATIPYPELFSSLFFLSLPITANRFLTSALQSIEHILIPLQLQKFGLDAGQAVSVFGMFTGMAMPLLQFPTMLTGSLSVALIPAISSARAKNNTKVLQQTVSMAIQFSSLIGIGAAGLFLSLGEEIAVATYKMEDVGYILKLLGVICPFFYLQSILTGVLNGLGLQKMTFKGNLIASVACIASILWLVPTQGLVGFTLALLLHYGIATLYHLFHALHSIELPINFIDWMIKPAFAISCGAVIMNYIHNNMLVNVFSLPIATLIAIAILGIFYITFLFSFKCICKEDLQMFLR</sequence>
<dbReference type="EMBL" id="LJDB01000060">
    <property type="protein sequence ID" value="ONI39804.1"/>
    <property type="molecule type" value="Genomic_DNA"/>
</dbReference>
<gene>
    <name evidence="1" type="ORF">AN396_07040</name>
</gene>
<accession>A0ACC8XBG9</accession>
<keyword evidence="2" id="KW-1185">Reference proteome</keyword>
<name>A0ACC8XBG9_9FIRM</name>
<organism evidence="1 2">
    <name type="scientific">Candidatus Epulonipiscium fishelsonii</name>
    <dbReference type="NCBI Taxonomy" id="77094"/>
    <lineage>
        <taxon>Bacteria</taxon>
        <taxon>Bacillati</taxon>
        <taxon>Bacillota</taxon>
        <taxon>Clostridia</taxon>
        <taxon>Lachnospirales</taxon>
        <taxon>Lachnospiraceae</taxon>
        <taxon>Candidatus Epulonipiscium</taxon>
    </lineage>
</organism>
<evidence type="ECO:0000313" key="2">
    <source>
        <dbReference type="Proteomes" id="UP000188605"/>
    </source>
</evidence>
<dbReference type="Proteomes" id="UP000188605">
    <property type="component" value="Unassembled WGS sequence"/>
</dbReference>
<evidence type="ECO:0000313" key="1">
    <source>
        <dbReference type="EMBL" id="ONI39804.1"/>
    </source>
</evidence>
<reference evidence="1" key="1">
    <citation type="submission" date="2016-08" db="EMBL/GenBank/DDBJ databases">
        <authorList>
            <person name="Ngugi D.K."/>
            <person name="Miyake S."/>
            <person name="Stingl U."/>
        </authorList>
    </citation>
    <scope>NUCLEOTIDE SEQUENCE</scope>
    <source>
        <strain evidence="1">SCG-B11WGA-EpuloA1</strain>
    </source>
</reference>
<protein>
    <submittedName>
        <fullName evidence="1">Polysaccharide biosynthesis protein</fullName>
    </submittedName>
</protein>
<proteinExistence type="predicted"/>